<dbReference type="InterPro" id="IPR016181">
    <property type="entry name" value="Acyl_CoA_acyltransferase"/>
</dbReference>
<dbReference type="Gene3D" id="3.40.630.30">
    <property type="match status" value="1"/>
</dbReference>
<keyword evidence="3" id="KW-1185">Reference proteome</keyword>
<dbReference type="Proteomes" id="UP000320461">
    <property type="component" value="Unassembled WGS sequence"/>
</dbReference>
<protein>
    <submittedName>
        <fullName evidence="2">N-acetyltransferase</fullName>
    </submittedName>
</protein>
<evidence type="ECO:0000259" key="1">
    <source>
        <dbReference type="PROSITE" id="PS51729"/>
    </source>
</evidence>
<dbReference type="PANTHER" id="PTHR31435">
    <property type="entry name" value="PROTEIN NATD1"/>
    <property type="match status" value="1"/>
</dbReference>
<dbReference type="EMBL" id="BJLQ01000032">
    <property type="protein sequence ID" value="GEA85355.1"/>
    <property type="molecule type" value="Genomic_DNA"/>
</dbReference>
<dbReference type="SUPFAM" id="SSF55729">
    <property type="entry name" value="Acyl-CoA N-acyltransferases (Nat)"/>
    <property type="match status" value="1"/>
</dbReference>
<proteinExistence type="predicted"/>
<dbReference type="PANTHER" id="PTHR31435:SF10">
    <property type="entry name" value="BSR4717 PROTEIN"/>
    <property type="match status" value="1"/>
</dbReference>
<evidence type="ECO:0000313" key="3">
    <source>
        <dbReference type="Proteomes" id="UP000320461"/>
    </source>
</evidence>
<gene>
    <name evidence="2" type="ORF">CGE01nite_26060</name>
</gene>
<dbReference type="InterPro" id="IPR045057">
    <property type="entry name" value="Gcn5-rel_NAT"/>
</dbReference>
<name>A0A4Y3KQ93_9CELL</name>
<dbReference type="GO" id="GO:0016740">
    <property type="term" value="F:transferase activity"/>
    <property type="evidence" value="ECO:0007669"/>
    <property type="project" value="UniProtKB-KW"/>
</dbReference>
<dbReference type="InterPro" id="IPR031165">
    <property type="entry name" value="GNAT_YJDJ"/>
</dbReference>
<feature type="domain" description="N-acetyltransferase" evidence="1">
    <location>
        <begin position="5"/>
        <end position="92"/>
    </location>
</feature>
<evidence type="ECO:0000313" key="2">
    <source>
        <dbReference type="EMBL" id="GEA85355.1"/>
    </source>
</evidence>
<reference evidence="2 3" key="1">
    <citation type="submission" date="2019-06" db="EMBL/GenBank/DDBJ databases">
        <title>Whole genome shotgun sequence of Cellulomonas gelida NBRC 3748.</title>
        <authorList>
            <person name="Hosoyama A."/>
            <person name="Uohara A."/>
            <person name="Ohji S."/>
            <person name="Ichikawa N."/>
        </authorList>
    </citation>
    <scope>NUCLEOTIDE SEQUENCE [LARGE SCALE GENOMIC DNA]</scope>
    <source>
        <strain evidence="2 3">NBRC 3748</strain>
    </source>
</reference>
<organism evidence="2 3">
    <name type="scientific">Cellulomonas gelida</name>
    <dbReference type="NCBI Taxonomy" id="1712"/>
    <lineage>
        <taxon>Bacteria</taxon>
        <taxon>Bacillati</taxon>
        <taxon>Actinomycetota</taxon>
        <taxon>Actinomycetes</taxon>
        <taxon>Micrococcales</taxon>
        <taxon>Cellulomonadaceae</taxon>
        <taxon>Cellulomonas</taxon>
    </lineage>
</organism>
<dbReference type="PROSITE" id="PS51729">
    <property type="entry name" value="GNAT_YJDJ"/>
    <property type="match status" value="1"/>
</dbReference>
<keyword evidence="2" id="KW-0808">Transferase</keyword>
<comment type="caution">
    <text evidence="2">The sequence shown here is derived from an EMBL/GenBank/DDBJ whole genome shotgun (WGS) entry which is preliminary data.</text>
</comment>
<sequence>MVDVVEVVEEQRFEARDADGSLLGISAYDAQGSTVVFTHTEVLPAAEGRGVGSGLVRGALDQVRASGRDVVALCPFVKAWIERHPEYQDLVRVPA</sequence>
<accession>A0A4Y3KQ93</accession>
<dbReference type="RefSeq" id="WP_048343122.1">
    <property type="nucleotide sequence ID" value="NZ_BJLQ01000032.1"/>
</dbReference>
<dbReference type="AlphaFoldDB" id="A0A4Y3KQ93"/>
<dbReference type="OrthoDB" id="5405911at2"/>
<dbReference type="Pfam" id="PF14542">
    <property type="entry name" value="Acetyltransf_CG"/>
    <property type="match status" value="1"/>
</dbReference>